<dbReference type="AlphaFoldDB" id="A0A917P9T7"/>
<keyword evidence="2" id="KW-1185">Reference proteome</keyword>
<evidence type="ECO:0000313" key="1">
    <source>
        <dbReference type="EMBL" id="GGJ67920.1"/>
    </source>
</evidence>
<organism evidence="1 2">
    <name type="scientific">Streptomyces brasiliensis</name>
    <dbReference type="NCBI Taxonomy" id="1954"/>
    <lineage>
        <taxon>Bacteria</taxon>
        <taxon>Bacillati</taxon>
        <taxon>Actinomycetota</taxon>
        <taxon>Actinomycetes</taxon>
        <taxon>Kitasatosporales</taxon>
        <taxon>Streptomycetaceae</taxon>
        <taxon>Streptomyces</taxon>
    </lineage>
</organism>
<dbReference type="Proteomes" id="UP000657574">
    <property type="component" value="Unassembled WGS sequence"/>
</dbReference>
<gene>
    <name evidence="1" type="ORF">GCM10010121_093260</name>
</gene>
<evidence type="ECO:0000313" key="2">
    <source>
        <dbReference type="Proteomes" id="UP000657574"/>
    </source>
</evidence>
<reference evidence="1" key="2">
    <citation type="submission" date="2020-09" db="EMBL/GenBank/DDBJ databases">
        <authorList>
            <person name="Sun Q."/>
            <person name="Ohkuma M."/>
        </authorList>
    </citation>
    <scope>NUCLEOTIDE SEQUENCE</scope>
    <source>
        <strain evidence="1">JCM 3086</strain>
    </source>
</reference>
<dbReference type="EMBL" id="BMQA01000101">
    <property type="protein sequence ID" value="GGJ67920.1"/>
    <property type="molecule type" value="Genomic_DNA"/>
</dbReference>
<comment type="caution">
    <text evidence="1">The sequence shown here is derived from an EMBL/GenBank/DDBJ whole genome shotgun (WGS) entry which is preliminary data.</text>
</comment>
<proteinExistence type="predicted"/>
<accession>A0A917P9T7</accession>
<reference evidence="1" key="1">
    <citation type="journal article" date="2014" name="Int. J. Syst. Evol. Microbiol.">
        <title>Complete genome sequence of Corynebacterium casei LMG S-19264T (=DSM 44701T), isolated from a smear-ripened cheese.</title>
        <authorList>
            <consortium name="US DOE Joint Genome Institute (JGI-PGF)"/>
            <person name="Walter F."/>
            <person name="Albersmeier A."/>
            <person name="Kalinowski J."/>
            <person name="Ruckert C."/>
        </authorList>
    </citation>
    <scope>NUCLEOTIDE SEQUENCE</scope>
    <source>
        <strain evidence="1">JCM 3086</strain>
    </source>
</reference>
<sequence>MREHVDFFGAVVTAYPGDADHAPLLEDPVHARVARAGDVVEGDLILAAVSLRGADYFNDQSIAHPAPYDPACQCGVCCHLAHEPGPVVVLSSGRPWPTCDPWLADALVLIIPAQPLLARTTKE</sequence>
<name>A0A917P9T7_9ACTN</name>
<protein>
    <submittedName>
        <fullName evidence="1">Uncharacterized protein</fullName>
    </submittedName>
</protein>
<dbReference type="RefSeq" id="WP_189317363.1">
    <property type="nucleotide sequence ID" value="NZ_BMQA01000101.1"/>
</dbReference>